<dbReference type="GO" id="GO:0009882">
    <property type="term" value="F:blue light photoreceptor activity"/>
    <property type="evidence" value="ECO:0007669"/>
    <property type="project" value="InterPro"/>
</dbReference>
<proteinExistence type="predicted"/>
<dbReference type="GO" id="GO:0004674">
    <property type="term" value="F:protein serine/threonine kinase activity"/>
    <property type="evidence" value="ECO:0007669"/>
    <property type="project" value="TreeGrafter"/>
</dbReference>
<dbReference type="InterPro" id="IPR008271">
    <property type="entry name" value="Ser/Thr_kinase_AS"/>
</dbReference>
<feature type="region of interest" description="Disordered" evidence="4">
    <location>
        <begin position="314"/>
        <end position="456"/>
    </location>
</feature>
<dbReference type="GO" id="GO:0005737">
    <property type="term" value="C:cytoplasm"/>
    <property type="evidence" value="ECO:0007669"/>
    <property type="project" value="TreeGrafter"/>
</dbReference>
<name>A0A6T6SAJ8_9EUKA</name>
<protein>
    <recommendedName>
        <fullName evidence="9">Protein kinase domain-containing protein</fullName>
    </recommendedName>
</protein>
<feature type="compositionally biased region" description="Low complexity" evidence="4">
    <location>
        <begin position="366"/>
        <end position="378"/>
    </location>
</feature>
<feature type="compositionally biased region" description="Low complexity" evidence="4">
    <location>
        <begin position="416"/>
        <end position="428"/>
    </location>
</feature>
<evidence type="ECO:0008006" key="9">
    <source>
        <dbReference type="Google" id="ProtNLM"/>
    </source>
</evidence>
<dbReference type="EMBL" id="HBEM01004016">
    <property type="protein sequence ID" value="CAD8433890.1"/>
    <property type="molecule type" value="Transcribed_RNA"/>
</dbReference>
<dbReference type="Pfam" id="PF00069">
    <property type="entry name" value="Pkinase"/>
    <property type="match status" value="1"/>
</dbReference>
<feature type="compositionally biased region" description="Polar residues" evidence="4">
    <location>
        <begin position="435"/>
        <end position="445"/>
    </location>
</feature>
<dbReference type="SMART" id="SM00220">
    <property type="entry name" value="S_TKc"/>
    <property type="match status" value="1"/>
</dbReference>
<dbReference type="CDD" id="cd14003">
    <property type="entry name" value="STKc_AMPK-like"/>
    <property type="match status" value="1"/>
</dbReference>
<dbReference type="Gene3D" id="1.10.510.10">
    <property type="entry name" value="Transferase(Phosphotransferase) domain 1"/>
    <property type="match status" value="1"/>
</dbReference>
<reference evidence="8" key="1">
    <citation type="submission" date="2021-01" db="EMBL/GenBank/DDBJ databases">
        <authorList>
            <person name="Corre E."/>
            <person name="Pelletier E."/>
            <person name="Niang G."/>
            <person name="Scheremetjew M."/>
            <person name="Finn R."/>
            <person name="Kale V."/>
            <person name="Holt S."/>
            <person name="Cochrane G."/>
            <person name="Meng A."/>
            <person name="Brown T."/>
            <person name="Cohen L."/>
        </authorList>
    </citation>
    <scope>NUCLEOTIDE SEQUENCE</scope>
    <source>
        <strain evidence="8">CCMP2058</strain>
    </source>
</reference>
<dbReference type="GO" id="GO:0071949">
    <property type="term" value="F:FAD binding"/>
    <property type="evidence" value="ECO:0007669"/>
    <property type="project" value="InterPro"/>
</dbReference>
<dbReference type="PROSITE" id="PS00107">
    <property type="entry name" value="PROTEIN_KINASE_ATP"/>
    <property type="match status" value="1"/>
</dbReference>
<gene>
    <name evidence="7" type="ORF">LAMO00422_LOCUS2811</name>
    <name evidence="8" type="ORF">LAMO00422_LOCUS2812</name>
</gene>
<dbReference type="InterPro" id="IPR017441">
    <property type="entry name" value="Protein_kinase_ATP_BS"/>
</dbReference>
<feature type="domain" description="BLUF" evidence="6">
    <location>
        <begin position="459"/>
        <end position="556"/>
    </location>
</feature>
<keyword evidence="1 3" id="KW-0547">Nucleotide-binding</keyword>
<dbReference type="SUPFAM" id="SSF56112">
    <property type="entry name" value="Protein kinase-like (PK-like)"/>
    <property type="match status" value="1"/>
</dbReference>
<dbReference type="PROSITE" id="PS50011">
    <property type="entry name" value="PROTEIN_KINASE_DOM"/>
    <property type="match status" value="1"/>
</dbReference>
<evidence type="ECO:0000259" key="5">
    <source>
        <dbReference type="PROSITE" id="PS50011"/>
    </source>
</evidence>
<evidence type="ECO:0000256" key="4">
    <source>
        <dbReference type="SAM" id="MobiDB-lite"/>
    </source>
</evidence>
<evidence type="ECO:0000256" key="3">
    <source>
        <dbReference type="PROSITE-ProRule" id="PRU10141"/>
    </source>
</evidence>
<dbReference type="PROSITE" id="PS00108">
    <property type="entry name" value="PROTEIN_KINASE_ST"/>
    <property type="match status" value="1"/>
</dbReference>
<accession>A0A6T6SAJ8</accession>
<dbReference type="PANTHER" id="PTHR24346">
    <property type="entry name" value="MAP/MICROTUBULE AFFINITY-REGULATING KINASE"/>
    <property type="match status" value="1"/>
</dbReference>
<dbReference type="SUPFAM" id="SSF54975">
    <property type="entry name" value="Acylphosphatase/BLUF domain-like"/>
    <property type="match status" value="1"/>
</dbReference>
<dbReference type="Gene3D" id="3.30.70.100">
    <property type="match status" value="1"/>
</dbReference>
<dbReference type="AlphaFoldDB" id="A0A6T6SAJ8"/>
<evidence type="ECO:0000259" key="6">
    <source>
        <dbReference type="PROSITE" id="PS50925"/>
    </source>
</evidence>
<feature type="compositionally biased region" description="Polar residues" evidence="4">
    <location>
        <begin position="379"/>
        <end position="388"/>
    </location>
</feature>
<dbReference type="InterPro" id="IPR036046">
    <property type="entry name" value="Acylphosphatase-like_dom_sf"/>
</dbReference>
<dbReference type="Pfam" id="PF04940">
    <property type="entry name" value="BLUF"/>
    <property type="match status" value="1"/>
</dbReference>
<dbReference type="InterPro" id="IPR000719">
    <property type="entry name" value="Prot_kinase_dom"/>
</dbReference>
<feature type="region of interest" description="Disordered" evidence="4">
    <location>
        <begin position="566"/>
        <end position="607"/>
    </location>
</feature>
<dbReference type="FunFam" id="1.10.510.10:FF:000571">
    <property type="entry name" value="Maternal embryonic leucine zipper kinase"/>
    <property type="match status" value="1"/>
</dbReference>
<dbReference type="PANTHER" id="PTHR24346:SF30">
    <property type="entry name" value="MATERNAL EMBRYONIC LEUCINE ZIPPER KINASE"/>
    <property type="match status" value="1"/>
</dbReference>
<evidence type="ECO:0000313" key="8">
    <source>
        <dbReference type="EMBL" id="CAD8433892.1"/>
    </source>
</evidence>
<feature type="domain" description="Protein kinase" evidence="5">
    <location>
        <begin position="5"/>
        <end position="257"/>
    </location>
</feature>
<dbReference type="GO" id="GO:0005524">
    <property type="term" value="F:ATP binding"/>
    <property type="evidence" value="ECO:0007669"/>
    <property type="project" value="UniProtKB-UniRule"/>
</dbReference>
<evidence type="ECO:0000313" key="7">
    <source>
        <dbReference type="EMBL" id="CAD8433890.1"/>
    </source>
</evidence>
<keyword evidence="2 3" id="KW-0067">ATP-binding</keyword>
<organism evidence="8">
    <name type="scientific">Amorphochlora amoebiformis</name>
    <dbReference type="NCBI Taxonomy" id="1561963"/>
    <lineage>
        <taxon>Eukaryota</taxon>
        <taxon>Sar</taxon>
        <taxon>Rhizaria</taxon>
        <taxon>Cercozoa</taxon>
        <taxon>Chlorarachniophyceae</taxon>
        <taxon>Amorphochlora</taxon>
    </lineage>
</organism>
<feature type="compositionally biased region" description="Basic and acidic residues" evidence="4">
    <location>
        <begin position="394"/>
        <end position="415"/>
    </location>
</feature>
<feature type="binding site" evidence="3">
    <location>
        <position position="38"/>
    </location>
    <ligand>
        <name>ATP</name>
        <dbReference type="ChEBI" id="CHEBI:30616"/>
    </ligand>
</feature>
<evidence type="ECO:0000256" key="1">
    <source>
        <dbReference type="ARBA" id="ARBA00022741"/>
    </source>
</evidence>
<feature type="compositionally biased region" description="Basic and acidic residues" evidence="4">
    <location>
        <begin position="587"/>
        <end position="599"/>
    </location>
</feature>
<dbReference type="PROSITE" id="PS50925">
    <property type="entry name" value="BLUF"/>
    <property type="match status" value="1"/>
</dbReference>
<dbReference type="EMBL" id="HBEM01004017">
    <property type="protein sequence ID" value="CAD8433892.1"/>
    <property type="molecule type" value="Transcribed_RNA"/>
</dbReference>
<dbReference type="InterPro" id="IPR011009">
    <property type="entry name" value="Kinase-like_dom_sf"/>
</dbReference>
<dbReference type="InterPro" id="IPR007024">
    <property type="entry name" value="BLUF_domain"/>
</dbReference>
<sequence>MIGPYILKRVLGKGSSSVVRQAEHKDTGEQVAVKIIMKDSNPSARRKSVKAAREISILRAINHENVVKLHRTYESRTHFFLVMELVKGMELFDYLINKGRLQLAEVLVIFSQVVKGLIACHARGVVHRDLKAENILLDTEGNVKIVDFELANFVRTEPLKTFCGSSYYAPPEICAGQMYDGEKADVWSLGVLLYMMVVGEYPFDDESDAMLIRKILQFQVRFPKEIDPKVKDLIEQLLIKDPRQRISASKIPHHPVFFSQGRNLYFDSSHMEEDKSKVTARDRRVQVLENLVLELERQLLPEVQTGLSNLVVTTPPEQAVRQGSSGPARAIRTPQSSSQSVSSATTGKYPPLQALAQNPDWQVVPHSSSGGSMSSGHSNQPTHSSSAEKVTPQRMEEEEKVSSAADNKRRPENQTRTRTRTPNPTRTPHPVRGGPTQQVRQRQQLPTAPPPAPTAEDPLWWLMYRSQLEVKSKDDNPIDMIKRIARASLQKNRALGVGGMLYCDRKTGRIIQILEGRRSVLKQLAAAIMMDTRHSRFMIIKNEPVAERRFKDWGMSFANTLSSFQRNRMAPGVAQRAPPQGSSGGGGDEKLSSPEDDRSRAKRPKQT</sequence>
<evidence type="ECO:0000256" key="2">
    <source>
        <dbReference type="ARBA" id="ARBA00022840"/>
    </source>
</evidence>
<feature type="compositionally biased region" description="Polar residues" evidence="4">
    <location>
        <begin position="314"/>
        <end position="325"/>
    </location>
</feature>
<dbReference type="SMART" id="SM01034">
    <property type="entry name" value="BLUF"/>
    <property type="match status" value="1"/>
</dbReference>